<evidence type="ECO:0000313" key="2">
    <source>
        <dbReference type="Proteomes" id="UP000516696"/>
    </source>
</evidence>
<reference evidence="1 2" key="1">
    <citation type="submission" date="2020-03" db="EMBL/GenBank/DDBJ databases">
        <title>Characterization of ganglioside-mimicking enterococci.</title>
        <authorList>
            <person name="Patry R.T."/>
            <person name="Nothaft H."/>
            <person name="Bridger R."/>
            <person name="Shajahan A."/>
            <person name="Huynh S."/>
            <person name="Sanchez S."/>
            <person name="Azadi P."/>
            <person name="Cooper K."/>
            <person name="Miller W.G."/>
            <person name="Parker C.T."/>
            <person name="Wells L."/>
            <person name="Szymanski C.M."/>
        </authorList>
    </citation>
    <scope>NUCLEOTIDE SEQUENCE [LARGE SCALE GENOMIC DNA]</scope>
    <source>
        <strain evidence="1 2">EGM181</strain>
    </source>
</reference>
<sequence>MGRLYYLSTHSVLATIKKRGKWRDSMKKWLGIGLLVGLFFLTGCTKLPQDQFADGLTVQKDMNAGDFSVTIDTFEFAGEDSQNSQESMIAGMIFSQLAGTKITGNFVEDPKSKNIRLDASLSSGEIDVPLNLLIDGKSHDTYLSAEIVEAMSNLFAFDTFGTSDTFASDTFDSSETPDTTGKDKYIRLSPDEMSDLDTDQLLNNSLFSSETLAEYVKTLDRESFKRDGDTITHTFTKQELLDFVDYAKKQKADTSEITQWEDLLKDSERIDLTVSVNAKKQNQKVVMNMTQSGELPLAIGITFTISGKQSDEKVQLPASENVVDQQEFFDSYQEDSFWDDSYYGDDPLSDEDWTNYTLTDEEFDQLLEMVATDLQGMTDEEIADFLLIYEDLLTEEQYQRLAEALQVSQNL</sequence>
<accession>A0AAE7T276</accession>
<protein>
    <submittedName>
        <fullName evidence="1">Uncharacterized protein</fullName>
    </submittedName>
</protein>
<organism evidence="1 2">
    <name type="scientific">Enterococcus gallinarum</name>
    <dbReference type="NCBI Taxonomy" id="1353"/>
    <lineage>
        <taxon>Bacteria</taxon>
        <taxon>Bacillati</taxon>
        <taxon>Bacillota</taxon>
        <taxon>Bacilli</taxon>
        <taxon>Lactobacillales</taxon>
        <taxon>Enterococcaceae</taxon>
        <taxon>Enterococcus</taxon>
    </lineage>
</organism>
<name>A0AAE7T276_ENTGA</name>
<evidence type="ECO:0000313" key="1">
    <source>
        <dbReference type="EMBL" id="QOG29091.1"/>
    </source>
</evidence>
<dbReference type="Proteomes" id="UP000516696">
    <property type="component" value="Chromosome"/>
</dbReference>
<gene>
    <name evidence="1" type="ORF">EGM181_03945</name>
</gene>
<dbReference type="AlphaFoldDB" id="A0AAE7T276"/>
<dbReference type="EMBL" id="CP050485">
    <property type="protein sequence ID" value="QOG29091.1"/>
    <property type="molecule type" value="Genomic_DNA"/>
</dbReference>
<proteinExistence type="predicted"/>